<dbReference type="EMBL" id="WKJO01000001">
    <property type="protein sequence ID" value="MRX22923.1"/>
    <property type="molecule type" value="Genomic_DNA"/>
</dbReference>
<keyword evidence="8" id="KW-0902">Two-component regulatory system</keyword>
<dbReference type="Gene3D" id="3.30.450.20">
    <property type="entry name" value="PAS domain"/>
    <property type="match status" value="1"/>
</dbReference>
<keyword evidence="3" id="KW-0597">Phosphoprotein</keyword>
<protein>
    <recommendedName>
        <fullName evidence="2">histidine kinase</fullName>
        <ecNumber evidence="2">2.7.13.3</ecNumber>
    </recommendedName>
</protein>
<dbReference type="SUPFAM" id="SSF55785">
    <property type="entry name" value="PYP-like sensor domain (PAS domain)"/>
    <property type="match status" value="1"/>
</dbReference>
<organism evidence="11 12">
    <name type="scientific">Haloferax litoreum</name>
    <dbReference type="NCBI Taxonomy" id="2666140"/>
    <lineage>
        <taxon>Archaea</taxon>
        <taxon>Methanobacteriati</taxon>
        <taxon>Methanobacteriota</taxon>
        <taxon>Stenosarchaea group</taxon>
        <taxon>Halobacteria</taxon>
        <taxon>Halobacteriales</taxon>
        <taxon>Haloferacaceae</taxon>
        <taxon>Haloferax</taxon>
    </lineage>
</organism>
<dbReference type="PROSITE" id="PS50109">
    <property type="entry name" value="HIS_KIN"/>
    <property type="match status" value="1"/>
</dbReference>
<dbReference type="Proteomes" id="UP000439022">
    <property type="component" value="Unassembled WGS sequence"/>
</dbReference>
<feature type="transmembrane region" description="Helical" evidence="9">
    <location>
        <begin position="39"/>
        <end position="62"/>
    </location>
</feature>
<keyword evidence="9" id="KW-0472">Membrane</keyword>
<evidence type="ECO:0000256" key="6">
    <source>
        <dbReference type="ARBA" id="ARBA00022777"/>
    </source>
</evidence>
<accession>A0A6A8GIB5</accession>
<feature type="transmembrane region" description="Helical" evidence="9">
    <location>
        <begin position="104"/>
        <end position="121"/>
    </location>
</feature>
<keyword evidence="12" id="KW-1185">Reference proteome</keyword>
<feature type="transmembrane region" description="Helical" evidence="9">
    <location>
        <begin position="151"/>
        <end position="173"/>
    </location>
</feature>
<evidence type="ECO:0000313" key="11">
    <source>
        <dbReference type="EMBL" id="MRX22923.1"/>
    </source>
</evidence>
<keyword evidence="9" id="KW-0812">Transmembrane</keyword>
<gene>
    <name evidence="11" type="ORF">GJR96_13295</name>
</gene>
<keyword evidence="9" id="KW-1133">Transmembrane helix</keyword>
<feature type="transmembrane region" description="Helical" evidence="9">
    <location>
        <begin position="74"/>
        <end position="92"/>
    </location>
</feature>
<comment type="caution">
    <text evidence="11">The sequence shown here is derived from an EMBL/GenBank/DDBJ whole genome shotgun (WGS) entry which is preliminary data.</text>
</comment>
<dbReference type="GO" id="GO:0000156">
    <property type="term" value="F:phosphorelay response regulator activity"/>
    <property type="evidence" value="ECO:0007669"/>
    <property type="project" value="TreeGrafter"/>
</dbReference>
<dbReference type="InterPro" id="IPR003594">
    <property type="entry name" value="HATPase_dom"/>
</dbReference>
<dbReference type="Pfam" id="PF16927">
    <property type="entry name" value="HisKA_7TM"/>
    <property type="match status" value="1"/>
</dbReference>
<evidence type="ECO:0000256" key="1">
    <source>
        <dbReference type="ARBA" id="ARBA00000085"/>
    </source>
</evidence>
<dbReference type="GO" id="GO:0005524">
    <property type="term" value="F:ATP binding"/>
    <property type="evidence" value="ECO:0007669"/>
    <property type="project" value="UniProtKB-KW"/>
</dbReference>
<dbReference type="AlphaFoldDB" id="A0A6A8GIB5"/>
<dbReference type="SMART" id="SM00387">
    <property type="entry name" value="HATPase_c"/>
    <property type="match status" value="1"/>
</dbReference>
<evidence type="ECO:0000256" key="9">
    <source>
        <dbReference type="SAM" id="Phobius"/>
    </source>
</evidence>
<dbReference type="SUPFAM" id="SSF55874">
    <property type="entry name" value="ATPase domain of HSP90 chaperone/DNA topoisomerase II/histidine kinase"/>
    <property type="match status" value="1"/>
</dbReference>
<dbReference type="InterPro" id="IPR031621">
    <property type="entry name" value="HisKA_7TM"/>
</dbReference>
<dbReference type="InterPro" id="IPR035965">
    <property type="entry name" value="PAS-like_dom_sf"/>
</dbReference>
<evidence type="ECO:0000256" key="4">
    <source>
        <dbReference type="ARBA" id="ARBA00022679"/>
    </source>
</evidence>
<keyword evidence="6 11" id="KW-0418">Kinase</keyword>
<keyword evidence="7" id="KW-0067">ATP-binding</keyword>
<dbReference type="GO" id="GO:0000155">
    <property type="term" value="F:phosphorelay sensor kinase activity"/>
    <property type="evidence" value="ECO:0007669"/>
    <property type="project" value="InterPro"/>
</dbReference>
<dbReference type="InterPro" id="IPR003661">
    <property type="entry name" value="HisK_dim/P_dom"/>
</dbReference>
<dbReference type="InterPro" id="IPR005467">
    <property type="entry name" value="His_kinase_dom"/>
</dbReference>
<dbReference type="EC" id="2.7.13.3" evidence="2"/>
<dbReference type="PANTHER" id="PTHR42878:SF7">
    <property type="entry name" value="SENSOR HISTIDINE KINASE GLRK"/>
    <property type="match status" value="1"/>
</dbReference>
<dbReference type="InterPro" id="IPR036097">
    <property type="entry name" value="HisK_dim/P_sf"/>
</dbReference>
<evidence type="ECO:0000256" key="7">
    <source>
        <dbReference type="ARBA" id="ARBA00022840"/>
    </source>
</evidence>
<feature type="domain" description="Histidine kinase" evidence="10">
    <location>
        <begin position="357"/>
        <end position="564"/>
    </location>
</feature>
<dbReference type="CDD" id="cd00075">
    <property type="entry name" value="HATPase"/>
    <property type="match status" value="1"/>
</dbReference>
<evidence type="ECO:0000313" key="12">
    <source>
        <dbReference type="Proteomes" id="UP000439022"/>
    </source>
</evidence>
<keyword evidence="4" id="KW-0808">Transferase</keyword>
<dbReference type="PANTHER" id="PTHR42878">
    <property type="entry name" value="TWO-COMPONENT HISTIDINE KINASE"/>
    <property type="match status" value="1"/>
</dbReference>
<dbReference type="Pfam" id="PF02518">
    <property type="entry name" value="HATPase_c"/>
    <property type="match status" value="1"/>
</dbReference>
<dbReference type="InterPro" id="IPR050351">
    <property type="entry name" value="BphY/WalK/GraS-like"/>
</dbReference>
<evidence type="ECO:0000256" key="5">
    <source>
        <dbReference type="ARBA" id="ARBA00022741"/>
    </source>
</evidence>
<dbReference type="GO" id="GO:0030295">
    <property type="term" value="F:protein kinase activator activity"/>
    <property type="evidence" value="ECO:0007669"/>
    <property type="project" value="TreeGrafter"/>
</dbReference>
<keyword evidence="5" id="KW-0547">Nucleotide-binding</keyword>
<dbReference type="PRINTS" id="PR00344">
    <property type="entry name" value="BCTRLSENSOR"/>
</dbReference>
<comment type="catalytic activity">
    <reaction evidence="1">
        <text>ATP + protein L-histidine = ADP + protein N-phospho-L-histidine.</text>
        <dbReference type="EC" id="2.7.13.3"/>
    </reaction>
</comment>
<reference evidence="11 12" key="1">
    <citation type="submission" date="2019-11" db="EMBL/GenBank/DDBJ databases">
        <title>Whole genome sequence of Haloferax sp. MBLA0076.</title>
        <authorList>
            <person name="Seo M.-J."/>
            <person name="Cho E.-S."/>
        </authorList>
    </citation>
    <scope>NUCLEOTIDE SEQUENCE [LARGE SCALE GENOMIC DNA]</scope>
    <source>
        <strain evidence="11 12">MBLA0076</strain>
    </source>
</reference>
<dbReference type="InterPro" id="IPR036890">
    <property type="entry name" value="HATPase_C_sf"/>
</dbReference>
<name>A0A6A8GIB5_9EURY</name>
<evidence type="ECO:0000259" key="10">
    <source>
        <dbReference type="PROSITE" id="PS50109"/>
    </source>
</evidence>
<evidence type="ECO:0000256" key="8">
    <source>
        <dbReference type="ARBA" id="ARBA00023012"/>
    </source>
</evidence>
<dbReference type="Gene3D" id="3.30.565.10">
    <property type="entry name" value="Histidine kinase-like ATPase, C-terminal domain"/>
    <property type="match status" value="1"/>
</dbReference>
<dbReference type="CDD" id="cd00082">
    <property type="entry name" value="HisKA"/>
    <property type="match status" value="1"/>
</dbReference>
<evidence type="ECO:0000256" key="2">
    <source>
        <dbReference type="ARBA" id="ARBA00012438"/>
    </source>
</evidence>
<dbReference type="InterPro" id="IPR004358">
    <property type="entry name" value="Sig_transdc_His_kin-like_C"/>
</dbReference>
<sequence>MEWQHTLYAYPMVFAAVVAAILTGYAIEYTRRNGRNPIAVSFAALTATVTFWTALTTVKLLVLDPAAKLLAYKFLHVGAALAPPTFLVFALAYTDRHEWLDRRIVSSLYVVPVVFLAVLFSNPRDLGYTGVEIATTDGVATLSVIDGPVSVFGLVYGFVVLFVALGILTQYALELDRTFRTQSGLLLVGMAVPTVVAIFELTDTPPFGGGVNLIPASLAVPAVTFGLAASQFKLLDILPLAHATIGEHVTDGLVVLDTDEVVVHTNDHVADLLGTDESLVGTHASAAIPRYDELGGGRTSVDVLVDGNRYVEVTRIPLEQPSGLVGWVLSIRDVSLRKQHELSLESRNDELEVLNRIVRHDIRNDMQLVTSYIELVMDRESLASESRTYLETAHRRAQHTVELTDLLGQLIRASNDDERRYPVDAGAVLTSAVESVRDGYPNANISVDDAPTAIVLANDLLDSVFVNILKNAVVHSDLDEPTIDISVVVDDETVCVDFADDGPGIPDDRKPDVFEKDTKGLESPGTGTGLYLVETIVSNFSGTVSIADNDPRGTSFSVELPLAEPAVTSEA</sequence>
<feature type="transmembrane region" description="Helical" evidence="9">
    <location>
        <begin position="6"/>
        <end position="27"/>
    </location>
</feature>
<proteinExistence type="predicted"/>
<dbReference type="SUPFAM" id="SSF47384">
    <property type="entry name" value="Homodimeric domain of signal transducing histidine kinase"/>
    <property type="match status" value="1"/>
</dbReference>
<feature type="transmembrane region" description="Helical" evidence="9">
    <location>
        <begin position="185"/>
        <end position="201"/>
    </location>
</feature>
<dbReference type="GO" id="GO:0007234">
    <property type="term" value="P:osmosensory signaling via phosphorelay pathway"/>
    <property type="evidence" value="ECO:0007669"/>
    <property type="project" value="TreeGrafter"/>
</dbReference>
<evidence type="ECO:0000256" key="3">
    <source>
        <dbReference type="ARBA" id="ARBA00022553"/>
    </source>
</evidence>
<dbReference type="RefSeq" id="WP_151163368.1">
    <property type="nucleotide sequence ID" value="NZ_WKJO01000001.1"/>
</dbReference>